<reference evidence="3 4" key="1">
    <citation type="journal article" date="2006" name="Science">
        <title>Phytophthora genome sequences uncover evolutionary origins and mechanisms of pathogenesis.</title>
        <authorList>
            <person name="Tyler B.M."/>
            <person name="Tripathy S."/>
            <person name="Zhang X."/>
            <person name="Dehal P."/>
            <person name="Jiang R.H."/>
            <person name="Aerts A."/>
            <person name="Arredondo F.D."/>
            <person name="Baxter L."/>
            <person name="Bensasson D."/>
            <person name="Beynon J.L."/>
            <person name="Chapman J."/>
            <person name="Damasceno C.M."/>
            <person name="Dorrance A.E."/>
            <person name="Dou D."/>
            <person name="Dickerman A.W."/>
            <person name="Dubchak I.L."/>
            <person name="Garbelotto M."/>
            <person name="Gijzen M."/>
            <person name="Gordon S.G."/>
            <person name="Govers F."/>
            <person name="Grunwald N.J."/>
            <person name="Huang W."/>
            <person name="Ivors K.L."/>
            <person name="Jones R.W."/>
            <person name="Kamoun S."/>
            <person name="Krampis K."/>
            <person name="Lamour K.H."/>
            <person name="Lee M.K."/>
            <person name="McDonald W.H."/>
            <person name="Medina M."/>
            <person name="Meijer H.J."/>
            <person name="Nordberg E.K."/>
            <person name="Maclean D.J."/>
            <person name="Ospina-Giraldo M.D."/>
            <person name="Morris P.F."/>
            <person name="Phuntumart V."/>
            <person name="Putnam N.H."/>
            <person name="Rash S."/>
            <person name="Rose J.K."/>
            <person name="Sakihama Y."/>
            <person name="Salamov A.A."/>
            <person name="Savidor A."/>
            <person name="Scheuring C.F."/>
            <person name="Smith B.M."/>
            <person name="Sobral B.W."/>
            <person name="Terry A."/>
            <person name="Torto-Alalibo T.A."/>
            <person name="Win J."/>
            <person name="Xu Z."/>
            <person name="Zhang H."/>
            <person name="Grigoriev I.V."/>
            <person name="Rokhsar D.S."/>
            <person name="Boore J.L."/>
        </authorList>
    </citation>
    <scope>NUCLEOTIDE SEQUENCE [LARGE SCALE GENOMIC DNA]</scope>
    <source>
        <strain evidence="3 4">P6497</strain>
    </source>
</reference>
<evidence type="ECO:0000256" key="1">
    <source>
        <dbReference type="SAM" id="MobiDB-lite"/>
    </source>
</evidence>
<gene>
    <name evidence="3" type="ORF">PHYSODRAFT_264472</name>
</gene>
<organism evidence="3 4">
    <name type="scientific">Phytophthora sojae (strain P6497)</name>
    <name type="common">Soybean stem and root rot agent</name>
    <name type="synonym">Phytophthora megasperma f. sp. glycines</name>
    <dbReference type="NCBI Taxonomy" id="1094619"/>
    <lineage>
        <taxon>Eukaryota</taxon>
        <taxon>Sar</taxon>
        <taxon>Stramenopiles</taxon>
        <taxon>Oomycota</taxon>
        <taxon>Peronosporomycetes</taxon>
        <taxon>Peronosporales</taxon>
        <taxon>Peronosporaceae</taxon>
        <taxon>Phytophthora</taxon>
    </lineage>
</organism>
<dbReference type="InParanoid" id="G4Z309"/>
<proteinExistence type="predicted"/>
<protein>
    <recommendedName>
        <fullName evidence="2">DUF6818 domain-containing protein</fullName>
    </recommendedName>
</protein>
<dbReference type="KEGG" id="psoj:PHYSODRAFT_264472"/>
<name>G4Z309_PHYSP</name>
<evidence type="ECO:0000313" key="4">
    <source>
        <dbReference type="Proteomes" id="UP000002640"/>
    </source>
</evidence>
<feature type="compositionally biased region" description="Low complexity" evidence="1">
    <location>
        <begin position="121"/>
        <end position="132"/>
    </location>
</feature>
<dbReference type="RefSeq" id="XP_009522755.1">
    <property type="nucleotide sequence ID" value="XM_009524460.1"/>
</dbReference>
<dbReference type="PANTHER" id="PTHR34409">
    <property type="entry name" value="SET DOMAIN-CONTAINING PROTEIN"/>
    <property type="match status" value="1"/>
</dbReference>
<dbReference type="GeneID" id="20639609"/>
<feature type="region of interest" description="Disordered" evidence="1">
    <location>
        <begin position="28"/>
        <end position="51"/>
    </location>
</feature>
<dbReference type="Proteomes" id="UP000002640">
    <property type="component" value="Unassembled WGS sequence"/>
</dbReference>
<dbReference type="SMR" id="G4Z309"/>
<dbReference type="OMA" id="IREARFM"/>
<dbReference type="InterPro" id="IPR049203">
    <property type="entry name" value="DUF6818"/>
</dbReference>
<accession>G4Z309</accession>
<feature type="region of interest" description="Disordered" evidence="1">
    <location>
        <begin position="63"/>
        <end position="205"/>
    </location>
</feature>
<dbReference type="PANTHER" id="PTHR34409:SF1">
    <property type="entry name" value="MYB-LIKE DOMAIN-CONTAINING PROTEIN"/>
    <property type="match status" value="1"/>
</dbReference>
<dbReference type="Pfam" id="PF20681">
    <property type="entry name" value="DUF6818"/>
    <property type="match status" value="1"/>
</dbReference>
<feature type="compositionally biased region" description="Basic and acidic residues" evidence="1">
    <location>
        <begin position="96"/>
        <end position="110"/>
    </location>
</feature>
<feature type="region of interest" description="Disordered" evidence="1">
    <location>
        <begin position="292"/>
        <end position="324"/>
    </location>
</feature>
<dbReference type="AlphaFoldDB" id="G4Z309"/>
<evidence type="ECO:0000259" key="2">
    <source>
        <dbReference type="Pfam" id="PF20681"/>
    </source>
</evidence>
<feature type="compositionally biased region" description="Basic and acidic residues" evidence="1">
    <location>
        <begin position="292"/>
        <end position="320"/>
    </location>
</feature>
<feature type="domain" description="DUF6818" evidence="2">
    <location>
        <begin position="3"/>
        <end position="70"/>
    </location>
</feature>
<feature type="compositionally biased region" description="Acidic residues" evidence="1">
    <location>
        <begin position="77"/>
        <end position="93"/>
    </location>
</feature>
<sequence length="345" mass="37762">MKTYNAARARGAPERDFESLRRKFKTLYSARKPTGMPEMPPHIKRAKEAKQAIDDKANVIEIDDEADSDQGFVEPDFSFEADPDDDDFFEGGEGDNVQHDAEGGTGHDEPLDTDGSVTGDSRSSSAPPSRGGFQELLAAPLASDELGAQARTSRPAPLRAPQNGRQSGSGGPPKQRKSPSTVVAIDGGLSTGTPVDQGRSPGNPKKVTMYKTSSNRLGGTDLTSFRDAVGAKRTFEEDKETLEASFAKAKRIRGMKTTTALKNKLSGLETNAHTMGGSIMETILLLREENERKAEARRADEEKRRREEKGEAKAEAEERRRREKLRWRSALAAMARRRVCAPRSC</sequence>
<dbReference type="EMBL" id="JH159153">
    <property type="protein sequence ID" value="EGZ20038.1"/>
    <property type="molecule type" value="Genomic_DNA"/>
</dbReference>
<evidence type="ECO:0000313" key="3">
    <source>
        <dbReference type="EMBL" id="EGZ20038.1"/>
    </source>
</evidence>
<keyword evidence="4" id="KW-1185">Reference proteome</keyword>